<accession>E8LXT7</accession>
<reference evidence="2 3" key="1">
    <citation type="journal article" date="2012" name="Int. J. Syst. Evol. Microbiol.">
        <title>Vibrio caribbeanicus sp. nov., isolated from the marine sponge Scleritoderma cyanea.</title>
        <authorList>
            <person name="Hoffmann M."/>
            <person name="Monday S.R."/>
            <person name="Allard M.W."/>
            <person name="Strain E.A."/>
            <person name="Whittaker P."/>
            <person name="Naum M."/>
            <person name="McCarthy P.J."/>
            <person name="Lopez J.V."/>
            <person name="Fischer M."/>
            <person name="Brown E.W."/>
        </authorList>
    </citation>
    <scope>NUCLEOTIDE SEQUENCE [LARGE SCALE GENOMIC DNA]</scope>
    <source>
        <strain evidence="2 3">LMG 20546</strain>
    </source>
</reference>
<keyword evidence="3" id="KW-1185">Reference proteome</keyword>
<comment type="caution">
    <text evidence="2">The sequence shown here is derived from an EMBL/GenBank/DDBJ whole genome shotgun (WGS) entry which is preliminary data.</text>
</comment>
<dbReference type="InterPro" id="IPR016032">
    <property type="entry name" value="Sig_transdc_resp-reg_C-effctor"/>
</dbReference>
<sequence>METIEYFINKRVIDFPNGVLFIKDKNYKIVACNQEYIKLSGKPNIDEVIGCLDEDMPWKIFSQIYRSHDKDILSGSDYDIFEPIIDSNGERFNLYVRKRRIFDIHGNVAGVAANAMKFGFFDGASILKQSPTMIHNISCGVTLKKLTVKEKEVLFLFLNGYKRKFISDSLGISIKTFDAHISIIKDKLGCQSSNELMIKGIELGLHKKAPETLLQ</sequence>
<dbReference type="STRING" id="945543.VIBR0546_16858"/>
<dbReference type="Gene3D" id="3.30.450.20">
    <property type="entry name" value="PAS domain"/>
    <property type="match status" value="1"/>
</dbReference>
<dbReference type="eggNOG" id="COG2771">
    <property type="taxonomic scope" value="Bacteria"/>
</dbReference>
<feature type="domain" description="HTH luxR-type" evidence="1">
    <location>
        <begin position="139"/>
        <end position="204"/>
    </location>
</feature>
<proteinExistence type="predicted"/>
<dbReference type="EMBL" id="AEVS01000084">
    <property type="protein sequence ID" value="EGA64505.1"/>
    <property type="molecule type" value="Genomic_DNA"/>
</dbReference>
<evidence type="ECO:0000313" key="2">
    <source>
        <dbReference type="EMBL" id="EGA64505.1"/>
    </source>
</evidence>
<dbReference type="Gene3D" id="1.10.10.10">
    <property type="entry name" value="Winged helix-like DNA-binding domain superfamily/Winged helix DNA-binding domain"/>
    <property type="match status" value="1"/>
</dbReference>
<dbReference type="SUPFAM" id="SSF55785">
    <property type="entry name" value="PYP-like sensor domain (PAS domain)"/>
    <property type="match status" value="1"/>
</dbReference>
<dbReference type="SUPFAM" id="SSF46894">
    <property type="entry name" value="C-terminal effector domain of the bipartite response regulators"/>
    <property type="match status" value="1"/>
</dbReference>
<dbReference type="AlphaFoldDB" id="E8LXT7"/>
<dbReference type="InterPro" id="IPR000792">
    <property type="entry name" value="Tscrpt_reg_LuxR_C"/>
</dbReference>
<dbReference type="GO" id="GO:0006355">
    <property type="term" value="P:regulation of DNA-templated transcription"/>
    <property type="evidence" value="ECO:0007669"/>
    <property type="project" value="InterPro"/>
</dbReference>
<dbReference type="OrthoDB" id="7061350at2"/>
<evidence type="ECO:0000259" key="1">
    <source>
        <dbReference type="PROSITE" id="PS50043"/>
    </source>
</evidence>
<dbReference type="RefSeq" id="WP_006880662.1">
    <property type="nucleotide sequence ID" value="NZ_AEVS01000084.1"/>
</dbReference>
<dbReference type="PRINTS" id="PR00038">
    <property type="entry name" value="HTHLUXR"/>
</dbReference>
<dbReference type="InterPro" id="IPR036388">
    <property type="entry name" value="WH-like_DNA-bd_sf"/>
</dbReference>
<dbReference type="GO" id="GO:0003677">
    <property type="term" value="F:DNA binding"/>
    <property type="evidence" value="ECO:0007669"/>
    <property type="project" value="InterPro"/>
</dbReference>
<dbReference type="PROSITE" id="PS50043">
    <property type="entry name" value="HTH_LUXR_2"/>
    <property type="match status" value="1"/>
</dbReference>
<dbReference type="InterPro" id="IPR035965">
    <property type="entry name" value="PAS-like_dom_sf"/>
</dbReference>
<gene>
    <name evidence="2" type="ORF">VIBR0546_16858</name>
</gene>
<dbReference type="Pfam" id="PF00196">
    <property type="entry name" value="GerE"/>
    <property type="match status" value="1"/>
</dbReference>
<dbReference type="Proteomes" id="UP000004371">
    <property type="component" value="Unassembled WGS sequence"/>
</dbReference>
<dbReference type="SMART" id="SM00421">
    <property type="entry name" value="HTH_LUXR"/>
    <property type="match status" value="1"/>
</dbReference>
<organism evidence="2 3">
    <name type="scientific">Vibrio brasiliensis LMG 20546</name>
    <dbReference type="NCBI Taxonomy" id="945543"/>
    <lineage>
        <taxon>Bacteria</taxon>
        <taxon>Pseudomonadati</taxon>
        <taxon>Pseudomonadota</taxon>
        <taxon>Gammaproteobacteria</taxon>
        <taxon>Vibrionales</taxon>
        <taxon>Vibrionaceae</taxon>
        <taxon>Vibrio</taxon>
        <taxon>Vibrio oreintalis group</taxon>
    </lineage>
</organism>
<dbReference type="CDD" id="cd06170">
    <property type="entry name" value="LuxR_C_like"/>
    <property type="match status" value="1"/>
</dbReference>
<protein>
    <recommendedName>
        <fullName evidence="1">HTH luxR-type domain-containing protein</fullName>
    </recommendedName>
</protein>
<name>E8LXT7_9VIBR</name>
<evidence type="ECO:0000313" key="3">
    <source>
        <dbReference type="Proteomes" id="UP000004371"/>
    </source>
</evidence>